<reference evidence="1" key="2">
    <citation type="submission" date="2020-11" db="EMBL/GenBank/DDBJ databases">
        <authorList>
            <person name="McCartney M.A."/>
            <person name="Auch B."/>
            <person name="Kono T."/>
            <person name="Mallez S."/>
            <person name="Becker A."/>
            <person name="Gohl D.M."/>
            <person name="Silverstein K.A.T."/>
            <person name="Koren S."/>
            <person name="Bechman K.B."/>
            <person name="Herman A."/>
            <person name="Abrahante J.E."/>
            <person name="Garbe J."/>
        </authorList>
    </citation>
    <scope>NUCLEOTIDE SEQUENCE</scope>
    <source>
        <strain evidence="1">Duluth1</strain>
        <tissue evidence="1">Whole animal</tissue>
    </source>
</reference>
<comment type="caution">
    <text evidence="1">The sequence shown here is derived from an EMBL/GenBank/DDBJ whole genome shotgun (WGS) entry which is preliminary data.</text>
</comment>
<accession>A0A9D3XWQ4</accession>
<dbReference type="AlphaFoldDB" id="A0A9D3XWQ4"/>
<evidence type="ECO:0000313" key="1">
    <source>
        <dbReference type="EMBL" id="KAH3689869.1"/>
    </source>
</evidence>
<keyword evidence="2" id="KW-1185">Reference proteome</keyword>
<dbReference type="Proteomes" id="UP000828390">
    <property type="component" value="Unassembled WGS sequence"/>
</dbReference>
<name>A0A9D3XWQ4_DREPO</name>
<protein>
    <submittedName>
        <fullName evidence="1">Uncharacterized protein</fullName>
    </submittedName>
</protein>
<reference evidence="1" key="1">
    <citation type="journal article" date="2019" name="bioRxiv">
        <title>The Genome of the Zebra Mussel, Dreissena polymorpha: A Resource for Invasive Species Research.</title>
        <authorList>
            <person name="McCartney M.A."/>
            <person name="Auch B."/>
            <person name="Kono T."/>
            <person name="Mallez S."/>
            <person name="Zhang Y."/>
            <person name="Obille A."/>
            <person name="Becker A."/>
            <person name="Abrahante J.E."/>
            <person name="Garbe J."/>
            <person name="Badalamenti J.P."/>
            <person name="Herman A."/>
            <person name="Mangelson H."/>
            <person name="Liachko I."/>
            <person name="Sullivan S."/>
            <person name="Sone E.D."/>
            <person name="Koren S."/>
            <person name="Silverstein K.A.T."/>
            <person name="Beckman K.B."/>
            <person name="Gohl D.M."/>
        </authorList>
    </citation>
    <scope>NUCLEOTIDE SEQUENCE</scope>
    <source>
        <strain evidence="1">Duluth1</strain>
        <tissue evidence="1">Whole animal</tissue>
    </source>
</reference>
<gene>
    <name evidence="1" type="ORF">DPMN_192217</name>
</gene>
<dbReference type="EMBL" id="JAIWYP010000090">
    <property type="protein sequence ID" value="KAH3689869.1"/>
    <property type="molecule type" value="Genomic_DNA"/>
</dbReference>
<evidence type="ECO:0000313" key="2">
    <source>
        <dbReference type="Proteomes" id="UP000828390"/>
    </source>
</evidence>
<organism evidence="1 2">
    <name type="scientific">Dreissena polymorpha</name>
    <name type="common">Zebra mussel</name>
    <name type="synonym">Mytilus polymorpha</name>
    <dbReference type="NCBI Taxonomy" id="45954"/>
    <lineage>
        <taxon>Eukaryota</taxon>
        <taxon>Metazoa</taxon>
        <taxon>Spiralia</taxon>
        <taxon>Lophotrochozoa</taxon>
        <taxon>Mollusca</taxon>
        <taxon>Bivalvia</taxon>
        <taxon>Autobranchia</taxon>
        <taxon>Heteroconchia</taxon>
        <taxon>Euheterodonta</taxon>
        <taxon>Imparidentia</taxon>
        <taxon>Neoheterodontei</taxon>
        <taxon>Myida</taxon>
        <taxon>Dreissenoidea</taxon>
        <taxon>Dreissenidae</taxon>
        <taxon>Dreissena</taxon>
    </lineage>
</organism>
<sequence length="211" mass="23901">MEICTILTRLGYGEEVRRWRVDKYKEFDRLLNARTIDVNLITVGSKAEGLTCFYESDRDLLYALKRVLCVEAGINLDTIPDDIDVFRMDTRAYPGHCRLLQERKAHRGLQVINNALCDNGYGGVLLSSGLVEDEFRALTLSEMEQHERAGAIDTGFTTRWITYGQCYITTLPLPQHPTEMGCQTPSLAATTHSSESCIIRSQSNPCRMCRK</sequence>
<proteinExistence type="predicted"/>